<dbReference type="AlphaFoldDB" id="A0A834VNB2"/>
<reference evidence="1" key="1">
    <citation type="journal article" date="2018" name="BMC Genomics">
        <title>Comparative genomics of the wheat fungal pathogen Pyrenophora tritici-repentis reveals chromosomal variations and genome plasticity.</title>
        <authorList>
            <person name="Moolhuijzen P."/>
            <person name="See P.T."/>
            <person name="Hane J.K."/>
            <person name="Shi G."/>
            <person name="Liu Z."/>
            <person name="Oliver R.P."/>
            <person name="Moffat C.S."/>
        </authorList>
    </citation>
    <scope>NUCLEOTIDE SEQUENCE [LARGE SCALE GENOMIC DNA]</scope>
    <source>
        <strain evidence="1">M4</strain>
    </source>
</reference>
<comment type="caution">
    <text evidence="1">The sequence shown here is derived from an EMBL/GenBank/DDBJ whole genome shotgun (WGS) entry which is preliminary data.</text>
</comment>
<evidence type="ECO:0000313" key="2">
    <source>
        <dbReference type="Proteomes" id="UP000245464"/>
    </source>
</evidence>
<accession>A0A834VNB2</accession>
<sequence>MYPSVYTASVTRRSEITITSGNKAFVGGFAC</sequence>
<evidence type="ECO:0000313" key="1">
    <source>
        <dbReference type="EMBL" id="KAF7570816.1"/>
    </source>
</evidence>
<dbReference type="EMBL" id="NQIK02000005">
    <property type="protein sequence ID" value="KAF7570816.1"/>
    <property type="molecule type" value="Genomic_DNA"/>
</dbReference>
<organism evidence="1 2">
    <name type="scientific">Pyrenophora tritici-repentis</name>
    <dbReference type="NCBI Taxonomy" id="45151"/>
    <lineage>
        <taxon>Eukaryota</taxon>
        <taxon>Fungi</taxon>
        <taxon>Dikarya</taxon>
        <taxon>Ascomycota</taxon>
        <taxon>Pezizomycotina</taxon>
        <taxon>Dothideomycetes</taxon>
        <taxon>Pleosporomycetidae</taxon>
        <taxon>Pleosporales</taxon>
        <taxon>Pleosporineae</taxon>
        <taxon>Pleosporaceae</taxon>
        <taxon>Pyrenophora</taxon>
    </lineage>
</organism>
<name>A0A834VNB2_9PLEO</name>
<proteinExistence type="predicted"/>
<dbReference type="GeneID" id="90956744"/>
<dbReference type="RefSeq" id="XP_065962239.1">
    <property type="nucleotide sequence ID" value="XM_066107790.1"/>
</dbReference>
<dbReference type="KEGG" id="ptrr:90956744"/>
<dbReference type="Proteomes" id="UP000245464">
    <property type="component" value="Chromosome 5"/>
</dbReference>
<protein>
    <submittedName>
        <fullName evidence="1">Uncharacterized protein</fullName>
    </submittedName>
</protein>
<gene>
    <name evidence="1" type="ORF">PtrM4_108180</name>
</gene>